<dbReference type="InterPro" id="IPR050468">
    <property type="entry name" value="Cuticle_Struct_Prot"/>
</dbReference>
<protein>
    <submittedName>
        <fullName evidence="5">Larval cuticle protein LCP-17</fullName>
    </submittedName>
</protein>
<dbReference type="PROSITE" id="PS51155">
    <property type="entry name" value="CHIT_BIND_RR_2"/>
    <property type="match status" value="1"/>
</dbReference>
<keyword evidence="1 3" id="KW-0193">Cuticle</keyword>
<gene>
    <name evidence="5" type="primary">LCP17</name>
    <name evidence="5" type="ORF">EVAR_92897_1</name>
</gene>
<dbReference type="PANTHER" id="PTHR10380:SF173">
    <property type="entry name" value="CUTICULAR PROTEIN 47EF, ISOFORM C-RELATED"/>
    <property type="match status" value="1"/>
</dbReference>
<organism evidence="5 6">
    <name type="scientific">Eumeta variegata</name>
    <name type="common">Bagworm moth</name>
    <name type="synonym">Eumeta japonica</name>
    <dbReference type="NCBI Taxonomy" id="151549"/>
    <lineage>
        <taxon>Eukaryota</taxon>
        <taxon>Metazoa</taxon>
        <taxon>Ecdysozoa</taxon>
        <taxon>Arthropoda</taxon>
        <taxon>Hexapoda</taxon>
        <taxon>Insecta</taxon>
        <taxon>Pterygota</taxon>
        <taxon>Neoptera</taxon>
        <taxon>Endopterygota</taxon>
        <taxon>Lepidoptera</taxon>
        <taxon>Glossata</taxon>
        <taxon>Ditrysia</taxon>
        <taxon>Tineoidea</taxon>
        <taxon>Psychidae</taxon>
        <taxon>Oiketicinae</taxon>
        <taxon>Eumeta</taxon>
    </lineage>
</organism>
<dbReference type="EMBL" id="BGZK01000046">
    <property type="protein sequence ID" value="GBP11381.1"/>
    <property type="molecule type" value="Genomic_DNA"/>
</dbReference>
<name>A0A4C1TDK7_EUMVA</name>
<feature type="region of interest" description="Disordered" evidence="4">
    <location>
        <begin position="69"/>
        <end position="100"/>
    </location>
</feature>
<dbReference type="PANTHER" id="PTHR10380">
    <property type="entry name" value="CUTICLE PROTEIN"/>
    <property type="match status" value="1"/>
</dbReference>
<evidence type="ECO:0000256" key="3">
    <source>
        <dbReference type="PROSITE-ProRule" id="PRU00497"/>
    </source>
</evidence>
<accession>A0A4C1TDK7</accession>
<dbReference type="STRING" id="151549.A0A4C1TDK7"/>
<keyword evidence="2" id="KW-0732">Signal</keyword>
<dbReference type="InterPro" id="IPR031311">
    <property type="entry name" value="CHIT_BIND_RR_consensus"/>
</dbReference>
<evidence type="ECO:0000256" key="1">
    <source>
        <dbReference type="ARBA" id="ARBA00022460"/>
    </source>
</evidence>
<dbReference type="Proteomes" id="UP000299102">
    <property type="component" value="Unassembled WGS sequence"/>
</dbReference>
<dbReference type="InterPro" id="IPR000618">
    <property type="entry name" value="Insect_cuticle"/>
</dbReference>
<evidence type="ECO:0000313" key="6">
    <source>
        <dbReference type="Proteomes" id="UP000299102"/>
    </source>
</evidence>
<reference evidence="5 6" key="1">
    <citation type="journal article" date="2019" name="Commun. Biol.">
        <title>The bagworm genome reveals a unique fibroin gene that provides high tensile strength.</title>
        <authorList>
            <person name="Kono N."/>
            <person name="Nakamura H."/>
            <person name="Ohtoshi R."/>
            <person name="Tomita M."/>
            <person name="Numata K."/>
            <person name="Arakawa K."/>
        </authorList>
    </citation>
    <scope>NUCLEOTIDE SEQUENCE [LARGE SCALE GENOMIC DNA]</scope>
</reference>
<comment type="caution">
    <text evidence="5">The sequence shown here is derived from an EMBL/GenBank/DDBJ whole genome shotgun (WGS) entry which is preliminary data.</text>
</comment>
<sequence>MGCKQLGTRQYVDTTTINIGMFQKLLSLAACWLALALADVSHLNSDASAAILSNQFDIGPDGSYTWSFDTSNGISEKEQGQLKNAGSDNEEEVVKGSASWTAPNGEKIVLEYEADANGYRAQGSHIPTPPPIPEEIARALKHLKDNPPPAAPAH</sequence>
<evidence type="ECO:0000313" key="5">
    <source>
        <dbReference type="EMBL" id="GBP11381.1"/>
    </source>
</evidence>
<evidence type="ECO:0000256" key="2">
    <source>
        <dbReference type="ARBA" id="ARBA00022729"/>
    </source>
</evidence>
<dbReference type="GO" id="GO:0008010">
    <property type="term" value="F:structural constituent of chitin-based larval cuticle"/>
    <property type="evidence" value="ECO:0007669"/>
    <property type="project" value="TreeGrafter"/>
</dbReference>
<evidence type="ECO:0000256" key="4">
    <source>
        <dbReference type="SAM" id="MobiDB-lite"/>
    </source>
</evidence>
<proteinExistence type="predicted"/>
<dbReference type="PROSITE" id="PS00233">
    <property type="entry name" value="CHIT_BIND_RR_1"/>
    <property type="match status" value="1"/>
</dbReference>
<dbReference type="AlphaFoldDB" id="A0A4C1TDK7"/>
<dbReference type="OrthoDB" id="6343684at2759"/>
<dbReference type="GO" id="GO:0062129">
    <property type="term" value="C:chitin-based extracellular matrix"/>
    <property type="evidence" value="ECO:0007669"/>
    <property type="project" value="TreeGrafter"/>
</dbReference>
<dbReference type="Pfam" id="PF00379">
    <property type="entry name" value="Chitin_bind_4"/>
    <property type="match status" value="1"/>
</dbReference>
<keyword evidence="6" id="KW-1185">Reference proteome</keyword>